<dbReference type="GO" id="GO:0033014">
    <property type="term" value="P:tetrapyrrole biosynthetic process"/>
    <property type="evidence" value="ECO:0007669"/>
    <property type="project" value="InterPro"/>
</dbReference>
<protein>
    <recommendedName>
        <fullName evidence="1">Tetrapyrrole biosynthesis uroporphyrinogen III synthase domain-containing protein</fullName>
    </recommendedName>
</protein>
<evidence type="ECO:0000313" key="2">
    <source>
        <dbReference type="EMBL" id="GGP18863.1"/>
    </source>
</evidence>
<comment type="caution">
    <text evidence="2">The sequence shown here is derived from an EMBL/GenBank/DDBJ whole genome shotgun (WGS) entry which is preliminary data.</text>
</comment>
<dbReference type="InterPro" id="IPR036108">
    <property type="entry name" value="4pyrrol_syn_uPrphyn_synt_sf"/>
</dbReference>
<dbReference type="Pfam" id="PF02602">
    <property type="entry name" value="HEM4"/>
    <property type="match status" value="1"/>
</dbReference>
<feature type="domain" description="Tetrapyrrole biosynthesis uroporphyrinogen III synthase" evidence="1">
    <location>
        <begin position="9"/>
        <end position="211"/>
    </location>
</feature>
<reference evidence="2" key="1">
    <citation type="journal article" date="2014" name="Int. J. Syst. Evol. Microbiol.">
        <title>Complete genome sequence of Corynebacterium casei LMG S-19264T (=DSM 44701T), isolated from a smear-ripened cheese.</title>
        <authorList>
            <consortium name="US DOE Joint Genome Institute (JGI-PGF)"/>
            <person name="Walter F."/>
            <person name="Albersmeier A."/>
            <person name="Kalinowski J."/>
            <person name="Ruckert C."/>
        </authorList>
    </citation>
    <scope>NUCLEOTIDE SEQUENCE</scope>
    <source>
        <strain evidence="2">JCM 10088</strain>
    </source>
</reference>
<sequence>MDQLEEDDVLIIPILKPIIDESAVDRLRALCGSKRRLGVVMSSEAIAAVAGRVDISNCIETVIAVGPSTCGAVHAAFPTVKCEVPSEYFSGAVSKMLEERCGPGEEVLVIRSKDYVDDAEIRAGMCSVVEIGLYELARDDEAIRRAASYLPSAGAVVFTSPKVFTTFLEAVGGKALEGKRLVAIGPTTGSTMRRNGFEPLIPARYTVKDAVELAARSSGGS</sequence>
<dbReference type="SUPFAM" id="SSF69618">
    <property type="entry name" value="HemD-like"/>
    <property type="match status" value="1"/>
</dbReference>
<dbReference type="InterPro" id="IPR003754">
    <property type="entry name" value="4pyrrol_synth_uPrphyn_synth"/>
</dbReference>
<dbReference type="EMBL" id="BMNL01000001">
    <property type="protein sequence ID" value="GGP18863.1"/>
    <property type="molecule type" value="Genomic_DNA"/>
</dbReference>
<accession>A0A830GQL4</accession>
<keyword evidence="3" id="KW-1185">Reference proteome</keyword>
<reference evidence="2" key="2">
    <citation type="submission" date="2020-09" db="EMBL/GenBank/DDBJ databases">
        <authorList>
            <person name="Sun Q."/>
            <person name="Ohkuma M."/>
        </authorList>
    </citation>
    <scope>NUCLEOTIDE SEQUENCE</scope>
    <source>
        <strain evidence="2">JCM 10088</strain>
    </source>
</reference>
<name>A0A830GQL4_9CREN</name>
<dbReference type="AlphaFoldDB" id="A0A830GQL4"/>
<dbReference type="GO" id="GO:0004852">
    <property type="term" value="F:uroporphyrinogen-III synthase activity"/>
    <property type="evidence" value="ECO:0007669"/>
    <property type="project" value="InterPro"/>
</dbReference>
<evidence type="ECO:0000259" key="1">
    <source>
        <dbReference type="Pfam" id="PF02602"/>
    </source>
</evidence>
<gene>
    <name evidence="2" type="ORF">GCM10007981_00220</name>
</gene>
<evidence type="ECO:0000313" key="3">
    <source>
        <dbReference type="Proteomes" id="UP000610960"/>
    </source>
</evidence>
<proteinExistence type="predicted"/>
<organism evidence="2 3">
    <name type="scientific">Thermocladium modestius</name>
    <dbReference type="NCBI Taxonomy" id="62609"/>
    <lineage>
        <taxon>Archaea</taxon>
        <taxon>Thermoproteota</taxon>
        <taxon>Thermoprotei</taxon>
        <taxon>Thermoproteales</taxon>
        <taxon>Thermoproteaceae</taxon>
        <taxon>Thermocladium</taxon>
    </lineage>
</organism>
<dbReference type="Proteomes" id="UP000610960">
    <property type="component" value="Unassembled WGS sequence"/>
</dbReference>
<dbReference type="Gene3D" id="3.40.50.10090">
    <property type="match status" value="1"/>
</dbReference>